<proteinExistence type="predicted"/>
<dbReference type="Pfam" id="PF06904">
    <property type="entry name" value="Extensin-like_C"/>
    <property type="match status" value="1"/>
</dbReference>
<protein>
    <submittedName>
        <fullName evidence="3">Extensin-like protein</fullName>
    </submittedName>
</protein>
<dbReference type="AlphaFoldDB" id="A0A2T8HYV9"/>
<feature type="signal peptide" evidence="1">
    <location>
        <begin position="1"/>
        <end position="22"/>
    </location>
</feature>
<keyword evidence="1" id="KW-0732">Signal</keyword>
<evidence type="ECO:0000259" key="2">
    <source>
        <dbReference type="Pfam" id="PF06904"/>
    </source>
</evidence>
<name>A0A2T8HYV9_9RHOB</name>
<sequence>MRRLAGAGMICALLAIAGAAAAQVPWHSLFPRPRPAHLGGATGTLPLNVPLLVPQTDGAVAQALGVGTQSALPSPPPLSPPASPLTLVDPRLPGVARSLHPRARSRAAAARFAAAQARLVQTRPAQVARVAAPLRGASGGVRQGICGSRALQGRQLPRIRAATRGCGVEEPVSITAVHGIPLSQPATVDCALGRAFADWVQGAMLPAVGRRGGGVAQIRVIGDYSCRTRNNRPGARISEHGRGMAIDVAGYRLNNGDVVRVDRHWRRRPHRSDLRAMYSAACGIFRTTLGPEADRYHQDHFHFDLARHRNGGTYCR</sequence>
<comment type="caution">
    <text evidence="3">The sequence shown here is derived from an EMBL/GenBank/DDBJ whole genome shotgun (WGS) entry which is preliminary data.</text>
</comment>
<feature type="domain" description="Extensin-like C-terminal" evidence="2">
    <location>
        <begin position="156"/>
        <end position="316"/>
    </location>
</feature>
<gene>
    <name evidence="3" type="ORF">DDE20_03650</name>
</gene>
<reference evidence="3 4" key="1">
    <citation type="submission" date="2018-04" db="EMBL/GenBank/DDBJ databases">
        <title>Pararhodobacter oceanense sp. nov., isolated from marine intertidal sediment.</title>
        <authorList>
            <person name="Wang X.-L."/>
            <person name="Du Z.-J."/>
        </authorList>
    </citation>
    <scope>NUCLEOTIDE SEQUENCE [LARGE SCALE GENOMIC DNA]</scope>
    <source>
        <strain evidence="3 4">AM505</strain>
    </source>
</reference>
<evidence type="ECO:0000313" key="4">
    <source>
        <dbReference type="Proteomes" id="UP000245911"/>
    </source>
</evidence>
<dbReference type="InterPro" id="IPR009683">
    <property type="entry name" value="Extensin-like_C"/>
</dbReference>
<evidence type="ECO:0000313" key="3">
    <source>
        <dbReference type="EMBL" id="PVH30626.1"/>
    </source>
</evidence>
<keyword evidence="4" id="KW-1185">Reference proteome</keyword>
<feature type="chain" id="PRO_5015618500" evidence="1">
    <location>
        <begin position="23"/>
        <end position="316"/>
    </location>
</feature>
<dbReference type="OrthoDB" id="9809788at2"/>
<evidence type="ECO:0000256" key="1">
    <source>
        <dbReference type="SAM" id="SignalP"/>
    </source>
</evidence>
<dbReference type="Proteomes" id="UP000245911">
    <property type="component" value="Unassembled WGS sequence"/>
</dbReference>
<dbReference type="EMBL" id="QDKM01000001">
    <property type="protein sequence ID" value="PVH30626.1"/>
    <property type="molecule type" value="Genomic_DNA"/>
</dbReference>
<organism evidence="3 4">
    <name type="scientific">Pararhodobacter oceanensis</name>
    <dbReference type="NCBI Taxonomy" id="2172121"/>
    <lineage>
        <taxon>Bacteria</taxon>
        <taxon>Pseudomonadati</taxon>
        <taxon>Pseudomonadota</taxon>
        <taxon>Alphaproteobacteria</taxon>
        <taxon>Rhodobacterales</taxon>
        <taxon>Paracoccaceae</taxon>
        <taxon>Pararhodobacter</taxon>
    </lineage>
</organism>
<dbReference type="RefSeq" id="WP_116557047.1">
    <property type="nucleotide sequence ID" value="NZ_QDKM01000001.1"/>
</dbReference>
<accession>A0A2T8HYV9</accession>